<dbReference type="RefSeq" id="WP_096581780.1">
    <property type="nucleotide sequence ID" value="NZ_CAWNJS010000001.1"/>
</dbReference>
<dbReference type="InterPro" id="IPR004358">
    <property type="entry name" value="Sig_transdc_His_kin-like_C"/>
</dbReference>
<dbReference type="CDD" id="cd00082">
    <property type="entry name" value="HisKA"/>
    <property type="match status" value="1"/>
</dbReference>
<evidence type="ECO:0000256" key="3">
    <source>
        <dbReference type="ARBA" id="ARBA00012438"/>
    </source>
</evidence>
<keyword evidence="7" id="KW-0902">Two-component regulatory system</keyword>
<keyword evidence="5" id="KW-0808">Transferase</keyword>
<dbReference type="SMART" id="SM00388">
    <property type="entry name" value="HisKA"/>
    <property type="match status" value="1"/>
</dbReference>
<dbReference type="InterPro" id="IPR029016">
    <property type="entry name" value="GAF-like_dom_sf"/>
</dbReference>
<dbReference type="Pfam" id="PF02518">
    <property type="entry name" value="HATPase_c"/>
    <property type="match status" value="1"/>
</dbReference>
<evidence type="ECO:0000313" key="11">
    <source>
        <dbReference type="Proteomes" id="UP000218785"/>
    </source>
</evidence>
<dbReference type="Gene3D" id="3.30.565.10">
    <property type="entry name" value="Histidine kinase-like ATPase, C-terminal domain"/>
    <property type="match status" value="1"/>
</dbReference>
<evidence type="ECO:0000256" key="5">
    <source>
        <dbReference type="ARBA" id="ARBA00022679"/>
    </source>
</evidence>
<keyword evidence="4" id="KW-0597">Phosphoprotein</keyword>
<dbReference type="EMBL" id="AP018248">
    <property type="protein sequence ID" value="BAZ01918.1"/>
    <property type="molecule type" value="Genomic_DNA"/>
</dbReference>
<dbReference type="InterPro" id="IPR050736">
    <property type="entry name" value="Sensor_HK_Regulatory"/>
</dbReference>
<dbReference type="FunFam" id="3.30.565.10:FF:000010">
    <property type="entry name" value="Sensor histidine kinase RcsC"/>
    <property type="match status" value="1"/>
</dbReference>
<dbReference type="InterPro" id="IPR003018">
    <property type="entry name" value="GAF"/>
</dbReference>
<evidence type="ECO:0000259" key="9">
    <source>
        <dbReference type="PROSITE" id="PS50109"/>
    </source>
</evidence>
<dbReference type="SUPFAM" id="SSF47384">
    <property type="entry name" value="Homodimeric domain of signal transducing histidine kinase"/>
    <property type="match status" value="1"/>
</dbReference>
<evidence type="ECO:0000256" key="4">
    <source>
        <dbReference type="ARBA" id="ARBA00022553"/>
    </source>
</evidence>
<sequence>MILTGQHTDIGNKPISPQLPQQLGILQMLTNITNQQITHLPDLLEVIASEACNIVDIAQFCLIALYNAQSQQLELITTTGISAENLHILKLNNSLDIGDKLWGEQQESISYDQPFNTKSGLLAQVFATGISQIYQASQVHKDCIIDGFSSCPFFPCVPVLPSVTPASMYAVPIKSVQAGKVGVLAIGNWKNPHAFNTAAQHLLDVIAEVAAIAINNTIMLQVLEEREERLARQNEILLAQNLELEKIHQQIQLKNQQLVETGELKSQFLAITSHELRTPLNVILGLSQVLLRQRNSTLSELQTEMIQRIFNNGNHLLSIIDDMLYFAHAEAGNLSFHTEEFNLETLVLTTLAEHSYLAEEKSLNLQVEINLNFPLIVNDSDRLRQILVKLLLNAIKFTAAGSIKVKVWEITADKIAIAVEDTGIGIAPADIEYIFDRFRQVDQSNTRLYEGMGLGLAITKSLVQMMQGTISVTSTVGEGSTFRIELPRYFKK</sequence>
<dbReference type="PANTHER" id="PTHR43711:SF26">
    <property type="entry name" value="SENSOR HISTIDINE KINASE RCSC"/>
    <property type="match status" value="1"/>
</dbReference>
<keyword evidence="6 10" id="KW-0418">Kinase</keyword>
<dbReference type="PANTHER" id="PTHR43711">
    <property type="entry name" value="TWO-COMPONENT HISTIDINE KINASE"/>
    <property type="match status" value="1"/>
</dbReference>
<proteinExistence type="inferred from homology"/>
<dbReference type="InterPro" id="IPR036890">
    <property type="entry name" value="HATPase_C_sf"/>
</dbReference>
<dbReference type="Pfam" id="PF00512">
    <property type="entry name" value="HisKA"/>
    <property type="match status" value="1"/>
</dbReference>
<dbReference type="AlphaFoldDB" id="A0A1Z4N873"/>
<evidence type="ECO:0000256" key="2">
    <source>
        <dbReference type="ARBA" id="ARBA00006402"/>
    </source>
</evidence>
<comment type="similarity">
    <text evidence="2">In the N-terminal section; belongs to the phytochrome family.</text>
</comment>
<dbReference type="Gene3D" id="1.10.287.130">
    <property type="match status" value="1"/>
</dbReference>
<evidence type="ECO:0000256" key="1">
    <source>
        <dbReference type="ARBA" id="ARBA00000085"/>
    </source>
</evidence>
<reference evidence="10 11" key="1">
    <citation type="submission" date="2017-06" db="EMBL/GenBank/DDBJ databases">
        <title>Genome sequencing of cyanobaciteial culture collection at National Institute for Environmental Studies (NIES).</title>
        <authorList>
            <person name="Hirose Y."/>
            <person name="Shimura Y."/>
            <person name="Fujisawa T."/>
            <person name="Nakamura Y."/>
            <person name="Kawachi M."/>
        </authorList>
    </citation>
    <scope>NUCLEOTIDE SEQUENCE [LARGE SCALE GENOMIC DNA]</scope>
    <source>
        <strain evidence="10 11">NIES-37</strain>
    </source>
</reference>
<dbReference type="EC" id="2.7.13.3" evidence="3"/>
<dbReference type="SMART" id="SM00387">
    <property type="entry name" value="HATPase_c"/>
    <property type="match status" value="1"/>
</dbReference>
<dbReference type="SMART" id="SM00065">
    <property type="entry name" value="GAF"/>
    <property type="match status" value="1"/>
</dbReference>
<keyword evidence="11" id="KW-1185">Reference proteome</keyword>
<evidence type="ECO:0000313" key="10">
    <source>
        <dbReference type="EMBL" id="BAZ01918.1"/>
    </source>
</evidence>
<dbReference type="PRINTS" id="PR00344">
    <property type="entry name" value="BCTRLSENSOR"/>
</dbReference>
<dbReference type="PROSITE" id="PS50109">
    <property type="entry name" value="HIS_KIN"/>
    <property type="match status" value="1"/>
</dbReference>
<dbReference type="Proteomes" id="UP000218785">
    <property type="component" value="Chromosome"/>
</dbReference>
<dbReference type="CDD" id="cd16922">
    <property type="entry name" value="HATPase_EvgS-ArcB-TorS-like"/>
    <property type="match status" value="1"/>
</dbReference>
<dbReference type="SUPFAM" id="SSF55874">
    <property type="entry name" value="ATPase domain of HSP90 chaperone/DNA topoisomerase II/histidine kinase"/>
    <property type="match status" value="1"/>
</dbReference>
<dbReference type="InterPro" id="IPR003661">
    <property type="entry name" value="HisK_dim/P_dom"/>
</dbReference>
<dbReference type="Pfam" id="PF13185">
    <property type="entry name" value="GAF_2"/>
    <property type="match status" value="1"/>
</dbReference>
<dbReference type="InterPro" id="IPR003594">
    <property type="entry name" value="HATPase_dom"/>
</dbReference>
<accession>A0A1Z4N873</accession>
<dbReference type="InterPro" id="IPR036097">
    <property type="entry name" value="HisK_dim/P_sf"/>
</dbReference>
<organism evidence="10 11">
    <name type="scientific">Tolypothrix tenuis PCC 7101</name>
    <dbReference type="NCBI Taxonomy" id="231146"/>
    <lineage>
        <taxon>Bacteria</taxon>
        <taxon>Bacillati</taxon>
        <taxon>Cyanobacteriota</taxon>
        <taxon>Cyanophyceae</taxon>
        <taxon>Nostocales</taxon>
        <taxon>Tolypothrichaceae</taxon>
        <taxon>Tolypothrix</taxon>
    </lineage>
</organism>
<comment type="catalytic activity">
    <reaction evidence="1">
        <text>ATP + protein L-histidine = ADP + protein N-phospho-L-histidine.</text>
        <dbReference type="EC" id="2.7.13.3"/>
    </reaction>
</comment>
<feature type="domain" description="Histidine kinase" evidence="9">
    <location>
        <begin position="271"/>
        <end position="490"/>
    </location>
</feature>
<evidence type="ECO:0000256" key="7">
    <source>
        <dbReference type="ARBA" id="ARBA00023012"/>
    </source>
</evidence>
<dbReference type="KEGG" id="ttq:NIES37_59250"/>
<dbReference type="GO" id="GO:0000155">
    <property type="term" value="F:phosphorelay sensor kinase activity"/>
    <property type="evidence" value="ECO:0007669"/>
    <property type="project" value="InterPro"/>
</dbReference>
<protein>
    <recommendedName>
        <fullName evidence="8">Circadian input-output histidine kinase CikA</fullName>
        <ecNumber evidence="3">2.7.13.3</ecNumber>
    </recommendedName>
</protein>
<evidence type="ECO:0000256" key="6">
    <source>
        <dbReference type="ARBA" id="ARBA00022777"/>
    </source>
</evidence>
<dbReference type="Gene3D" id="3.30.450.40">
    <property type="match status" value="1"/>
</dbReference>
<gene>
    <name evidence="10" type="ORF">NIES37_59250</name>
</gene>
<dbReference type="SUPFAM" id="SSF55781">
    <property type="entry name" value="GAF domain-like"/>
    <property type="match status" value="1"/>
</dbReference>
<evidence type="ECO:0000256" key="8">
    <source>
        <dbReference type="ARBA" id="ARBA00074306"/>
    </source>
</evidence>
<dbReference type="InterPro" id="IPR005467">
    <property type="entry name" value="His_kinase_dom"/>
</dbReference>
<name>A0A1Z4N873_9CYAN</name>